<keyword evidence="10" id="KW-1185">Reference proteome</keyword>
<dbReference type="GO" id="GO:0003677">
    <property type="term" value="F:DNA binding"/>
    <property type="evidence" value="ECO:0007669"/>
    <property type="project" value="InterPro"/>
</dbReference>
<evidence type="ECO:0000256" key="3">
    <source>
        <dbReference type="ARBA" id="ARBA00023082"/>
    </source>
</evidence>
<dbReference type="Gene3D" id="1.10.1740.10">
    <property type="match status" value="1"/>
</dbReference>
<feature type="domain" description="RNA polymerase sigma factor 70 region 4 type 2" evidence="6">
    <location>
        <begin position="123"/>
        <end position="175"/>
    </location>
</feature>
<dbReference type="Proteomes" id="UP000321621">
    <property type="component" value="Unassembled WGS sequence"/>
</dbReference>
<evidence type="ECO:0000313" key="9">
    <source>
        <dbReference type="Proteomes" id="UP000266691"/>
    </source>
</evidence>
<dbReference type="NCBIfam" id="TIGR02937">
    <property type="entry name" value="sigma70-ECF"/>
    <property type="match status" value="1"/>
</dbReference>
<evidence type="ECO:0000259" key="5">
    <source>
        <dbReference type="Pfam" id="PF04542"/>
    </source>
</evidence>
<evidence type="ECO:0000313" key="8">
    <source>
        <dbReference type="EMBL" id="TXK01225.1"/>
    </source>
</evidence>
<comment type="caution">
    <text evidence="7">The sequence shown here is derived from an EMBL/GenBank/DDBJ whole genome shotgun (WGS) entry which is preliminary data.</text>
</comment>
<dbReference type="InterPro" id="IPR014284">
    <property type="entry name" value="RNA_pol_sigma-70_dom"/>
</dbReference>
<dbReference type="InterPro" id="IPR013325">
    <property type="entry name" value="RNA_pol_sigma_r2"/>
</dbReference>
<dbReference type="GO" id="GO:0016987">
    <property type="term" value="F:sigma factor activity"/>
    <property type="evidence" value="ECO:0007669"/>
    <property type="project" value="UniProtKB-KW"/>
</dbReference>
<keyword evidence="3" id="KW-0731">Sigma factor</keyword>
<reference evidence="7 9" key="1">
    <citation type="submission" date="2018-08" db="EMBL/GenBank/DDBJ databases">
        <title>Proposal of Muricauda 72 sp.nov. and Muricauda NH166 sp.nov., isolated from seawater.</title>
        <authorList>
            <person name="Cheng H."/>
            <person name="Wu Y.-H."/>
            <person name="Guo L.-L."/>
            <person name="Xu X.-W."/>
        </authorList>
    </citation>
    <scope>NUCLEOTIDE SEQUENCE [LARGE SCALE GENOMIC DNA]</scope>
    <source>
        <strain evidence="7 9">72</strain>
    </source>
</reference>
<evidence type="ECO:0000259" key="6">
    <source>
        <dbReference type="Pfam" id="PF08281"/>
    </source>
</evidence>
<dbReference type="SUPFAM" id="SSF88946">
    <property type="entry name" value="Sigma2 domain of RNA polymerase sigma factors"/>
    <property type="match status" value="1"/>
</dbReference>
<dbReference type="EMBL" id="QXFI01000006">
    <property type="protein sequence ID" value="RIV47392.1"/>
    <property type="molecule type" value="Genomic_DNA"/>
</dbReference>
<name>A0A3A1NLU6_9FLAO</name>
<dbReference type="Pfam" id="PF08281">
    <property type="entry name" value="Sigma70_r4_2"/>
    <property type="match status" value="1"/>
</dbReference>
<comment type="similarity">
    <text evidence="1">Belongs to the sigma-70 factor family. ECF subfamily.</text>
</comment>
<organism evidence="7 9">
    <name type="scientific">Flagellimonas pelagia</name>
    <dbReference type="NCBI Taxonomy" id="2306998"/>
    <lineage>
        <taxon>Bacteria</taxon>
        <taxon>Pseudomonadati</taxon>
        <taxon>Bacteroidota</taxon>
        <taxon>Flavobacteriia</taxon>
        <taxon>Flavobacteriales</taxon>
        <taxon>Flavobacteriaceae</taxon>
        <taxon>Flagellimonas</taxon>
    </lineage>
</organism>
<dbReference type="PANTHER" id="PTHR43133:SF51">
    <property type="entry name" value="RNA POLYMERASE SIGMA FACTOR"/>
    <property type="match status" value="1"/>
</dbReference>
<gene>
    <name evidence="7" type="ORF">D2V05_00405</name>
    <name evidence="8" type="ORF">FQ017_00395</name>
</gene>
<dbReference type="PANTHER" id="PTHR43133">
    <property type="entry name" value="RNA POLYMERASE ECF-TYPE SIGMA FACTO"/>
    <property type="match status" value="1"/>
</dbReference>
<dbReference type="SUPFAM" id="SSF88659">
    <property type="entry name" value="Sigma3 and sigma4 domains of RNA polymerase sigma factors"/>
    <property type="match status" value="1"/>
</dbReference>
<dbReference type="Proteomes" id="UP000266691">
    <property type="component" value="Unassembled WGS sequence"/>
</dbReference>
<dbReference type="InterPro" id="IPR013249">
    <property type="entry name" value="RNA_pol_sigma70_r4_t2"/>
</dbReference>
<dbReference type="Pfam" id="PF04542">
    <property type="entry name" value="Sigma70_r2"/>
    <property type="match status" value="1"/>
</dbReference>
<dbReference type="CDD" id="cd06171">
    <property type="entry name" value="Sigma70_r4"/>
    <property type="match status" value="1"/>
</dbReference>
<protein>
    <submittedName>
        <fullName evidence="7">Sigma-70 family RNA polymerase sigma factor</fullName>
    </submittedName>
</protein>
<dbReference type="OrthoDB" id="1027298at2"/>
<evidence type="ECO:0000256" key="2">
    <source>
        <dbReference type="ARBA" id="ARBA00023015"/>
    </source>
</evidence>
<dbReference type="GO" id="GO:0006352">
    <property type="term" value="P:DNA-templated transcription initiation"/>
    <property type="evidence" value="ECO:0007669"/>
    <property type="project" value="InterPro"/>
</dbReference>
<feature type="domain" description="RNA polymerase sigma-70 region 2" evidence="5">
    <location>
        <begin position="24"/>
        <end position="91"/>
    </location>
</feature>
<proteinExistence type="inferred from homology"/>
<dbReference type="InterPro" id="IPR007627">
    <property type="entry name" value="RNA_pol_sigma70_r2"/>
</dbReference>
<reference evidence="8 10" key="2">
    <citation type="submission" date="2019-07" db="EMBL/GenBank/DDBJ databases">
        <title>Draft genome of two Muricauda strains isolated from deep sea.</title>
        <authorList>
            <person name="Sun C."/>
        </authorList>
    </citation>
    <scope>NUCLEOTIDE SEQUENCE [LARGE SCALE GENOMIC DNA]</scope>
    <source>
        <strain evidence="8 10">72</strain>
    </source>
</reference>
<dbReference type="EMBL" id="VNWK01000006">
    <property type="protein sequence ID" value="TXK01225.1"/>
    <property type="molecule type" value="Genomic_DNA"/>
</dbReference>
<evidence type="ECO:0000256" key="4">
    <source>
        <dbReference type="ARBA" id="ARBA00023163"/>
    </source>
</evidence>
<accession>A0A3A1NLU6</accession>
<dbReference type="InterPro" id="IPR039425">
    <property type="entry name" value="RNA_pol_sigma-70-like"/>
</dbReference>
<evidence type="ECO:0000313" key="7">
    <source>
        <dbReference type="EMBL" id="RIV47392.1"/>
    </source>
</evidence>
<sequence length="192" mass="22303">MLTNKEKELIEEIRRGNARAFTDLVERYKDLVFTLSLRLLGNREEAEEVSQDAFIKIYKSLATFKGDSKVSTWIYRIAYNTALDRIKKNKRAHDHVEIDQVRKMGLADMDDALDKMVQEEKRQLIDQCLAKLPTEDAGIITLFYFEEKNLLEMEKILNVSANTIKVKLFRARKKLAGIMETSLEREILESNG</sequence>
<keyword evidence="4" id="KW-0804">Transcription</keyword>
<evidence type="ECO:0000256" key="1">
    <source>
        <dbReference type="ARBA" id="ARBA00010641"/>
    </source>
</evidence>
<dbReference type="RefSeq" id="WP_119645614.1">
    <property type="nucleotide sequence ID" value="NZ_QXFI01000006.1"/>
</dbReference>
<dbReference type="InterPro" id="IPR036388">
    <property type="entry name" value="WH-like_DNA-bd_sf"/>
</dbReference>
<keyword evidence="2" id="KW-0805">Transcription regulation</keyword>
<dbReference type="InterPro" id="IPR013324">
    <property type="entry name" value="RNA_pol_sigma_r3/r4-like"/>
</dbReference>
<evidence type="ECO:0000313" key="10">
    <source>
        <dbReference type="Proteomes" id="UP000321621"/>
    </source>
</evidence>
<dbReference type="Gene3D" id="1.10.10.10">
    <property type="entry name" value="Winged helix-like DNA-binding domain superfamily/Winged helix DNA-binding domain"/>
    <property type="match status" value="1"/>
</dbReference>
<dbReference type="AlphaFoldDB" id="A0A3A1NLU6"/>